<evidence type="ECO:0000313" key="3">
    <source>
        <dbReference type="Proteomes" id="UP000002668"/>
    </source>
</evidence>
<dbReference type="OrthoDB" id="3747906at2759"/>
<dbReference type="Proteomes" id="UP000002668">
    <property type="component" value="Genome"/>
</dbReference>
<dbReference type="EMBL" id="FP929064">
    <property type="protein sequence ID" value="CBX90429.1"/>
    <property type="molecule type" value="Genomic_DNA"/>
</dbReference>
<feature type="region of interest" description="Disordered" evidence="1">
    <location>
        <begin position="1"/>
        <end position="77"/>
    </location>
</feature>
<accession>E4ZGK9</accession>
<gene>
    <name evidence="2" type="ORF">LEMA_P065550.1</name>
</gene>
<dbReference type="HOGENOM" id="CLU_1555532_0_0_1"/>
<dbReference type="AlphaFoldDB" id="E4ZGK9"/>
<reference evidence="3" key="1">
    <citation type="journal article" date="2011" name="Nat. Commun.">
        <title>Effector diversification within compartments of the Leptosphaeria maculans genome affected by Repeat-Induced Point mutations.</title>
        <authorList>
            <person name="Rouxel T."/>
            <person name="Grandaubert J."/>
            <person name="Hane J.K."/>
            <person name="Hoede C."/>
            <person name="van de Wouw A.P."/>
            <person name="Couloux A."/>
            <person name="Dominguez V."/>
            <person name="Anthouard V."/>
            <person name="Bally P."/>
            <person name="Bourras S."/>
            <person name="Cozijnsen A.J."/>
            <person name="Ciuffetti L.M."/>
            <person name="Degrave A."/>
            <person name="Dilmaghani A."/>
            <person name="Duret L."/>
            <person name="Fudal I."/>
            <person name="Goodwin S.B."/>
            <person name="Gout L."/>
            <person name="Glaser N."/>
            <person name="Linglin J."/>
            <person name="Kema G.H.J."/>
            <person name="Lapalu N."/>
            <person name="Lawrence C.B."/>
            <person name="May K."/>
            <person name="Meyer M."/>
            <person name="Ollivier B."/>
            <person name="Poulain J."/>
            <person name="Schoch C.L."/>
            <person name="Simon A."/>
            <person name="Spatafora J.W."/>
            <person name="Stachowiak A."/>
            <person name="Turgeon B.G."/>
            <person name="Tyler B.M."/>
            <person name="Vincent D."/>
            <person name="Weissenbach J."/>
            <person name="Amselem J."/>
            <person name="Quesneville H."/>
            <person name="Oliver R.P."/>
            <person name="Wincker P."/>
            <person name="Balesdent M.-H."/>
            <person name="Howlett B.J."/>
        </authorList>
    </citation>
    <scope>NUCLEOTIDE SEQUENCE [LARGE SCALE GENOMIC DNA]</scope>
    <source>
        <strain evidence="3">JN3 / isolate v23.1.3 / race Av1-4-5-6-7-8</strain>
    </source>
</reference>
<evidence type="ECO:0000256" key="1">
    <source>
        <dbReference type="SAM" id="MobiDB-lite"/>
    </source>
</evidence>
<dbReference type="GeneID" id="13292549"/>
<keyword evidence="3" id="KW-1185">Reference proteome</keyword>
<dbReference type="OMA" id="DIHMAFG"/>
<feature type="compositionally biased region" description="Acidic residues" evidence="1">
    <location>
        <begin position="33"/>
        <end position="43"/>
    </location>
</feature>
<dbReference type="InParanoid" id="E4ZGK9"/>
<name>E4ZGK9_LEPMJ</name>
<sequence length="172" mass="18989">MAPPQVTKKSSLTTMTQATSRQGKKQTRKQVVEEETEELEDLAETSSVDSDRDAEDPEGSQDAGSQPLQHLIGTIVGDQRRRFDARKSAIGSSYNASRKEVEGSINALFDKHEEQASSAHEAQLNRLQDLLAQKANIEAAMSKKLSSLRADYDAHSQDLEAVLHRRIKDLAS</sequence>
<dbReference type="RefSeq" id="XP_003833794.1">
    <property type="nucleotide sequence ID" value="XM_003833746.1"/>
</dbReference>
<feature type="compositionally biased region" description="Polar residues" evidence="1">
    <location>
        <begin position="7"/>
        <end position="21"/>
    </location>
</feature>
<dbReference type="VEuPathDB" id="FungiDB:LEMA_P065550.1"/>
<protein>
    <submittedName>
        <fullName evidence="2">Uncharacterized protein</fullName>
    </submittedName>
</protein>
<proteinExistence type="predicted"/>
<organism evidence="2 3">
    <name type="scientific">Leptosphaeria maculans (strain JN3 / isolate v23.1.3 / race Av1-4-5-6-7-8)</name>
    <name type="common">Blackleg fungus</name>
    <name type="synonym">Phoma lingam</name>
    <dbReference type="NCBI Taxonomy" id="985895"/>
    <lineage>
        <taxon>Eukaryota</taxon>
        <taxon>Fungi</taxon>
        <taxon>Dikarya</taxon>
        <taxon>Ascomycota</taxon>
        <taxon>Pezizomycotina</taxon>
        <taxon>Dothideomycetes</taxon>
        <taxon>Pleosporomycetidae</taxon>
        <taxon>Pleosporales</taxon>
        <taxon>Pleosporineae</taxon>
        <taxon>Leptosphaeriaceae</taxon>
        <taxon>Plenodomus</taxon>
        <taxon>Plenodomus lingam/Leptosphaeria maculans species complex</taxon>
    </lineage>
</organism>
<evidence type="ECO:0000313" key="2">
    <source>
        <dbReference type="EMBL" id="CBX90429.1"/>
    </source>
</evidence>
<dbReference type="eggNOG" id="ENOG502SWN2">
    <property type="taxonomic scope" value="Eukaryota"/>
</dbReference>